<comment type="caution">
    <text evidence="7">The sequence shown here is derived from an EMBL/GenBank/DDBJ whole genome shotgun (WGS) entry which is preliminary data.</text>
</comment>
<dbReference type="Gene3D" id="1.10.220.10">
    <property type="entry name" value="Annexin"/>
    <property type="match status" value="4"/>
</dbReference>
<feature type="compositionally biased region" description="Pro residues" evidence="5">
    <location>
        <begin position="40"/>
        <end position="55"/>
    </location>
</feature>
<dbReference type="SUPFAM" id="SSF47874">
    <property type="entry name" value="Annexin"/>
    <property type="match status" value="1"/>
</dbReference>
<evidence type="ECO:0000313" key="8">
    <source>
        <dbReference type="Proteomes" id="UP000034182"/>
    </source>
</evidence>
<dbReference type="InterPro" id="IPR009117">
    <property type="entry name" value="ANX14"/>
</dbReference>
<dbReference type="RefSeq" id="XP_066631262.1">
    <property type="nucleotide sequence ID" value="XM_066778825.1"/>
</dbReference>
<feature type="compositionally biased region" description="Low complexity" evidence="5">
    <location>
        <begin position="1"/>
        <end position="14"/>
    </location>
</feature>
<evidence type="ECO:0000256" key="4">
    <source>
        <dbReference type="RuleBase" id="RU003540"/>
    </source>
</evidence>
<keyword evidence="9" id="KW-1185">Reference proteome</keyword>
<dbReference type="InterPro" id="IPR018252">
    <property type="entry name" value="Annexin_repeat_CS"/>
</dbReference>
<dbReference type="SMART" id="SM00335">
    <property type="entry name" value="ANX"/>
    <property type="match status" value="4"/>
</dbReference>
<dbReference type="InterPro" id="IPR018502">
    <property type="entry name" value="Annexin_repeat"/>
</dbReference>
<reference evidence="7 8" key="1">
    <citation type="submission" date="2015-03" db="EMBL/GenBank/DDBJ databases">
        <authorList>
            <person name="Morales-Cruz A."/>
            <person name="Amrine K.C."/>
            <person name="Cantu D."/>
        </authorList>
    </citation>
    <scope>NUCLEOTIDE SEQUENCE [LARGE SCALE GENOMIC DNA]</scope>
    <source>
        <strain evidence="7">DS831</strain>
    </source>
</reference>
<dbReference type="GeneID" id="92011491"/>
<dbReference type="GO" id="GO:0005886">
    <property type="term" value="C:plasma membrane"/>
    <property type="evidence" value="ECO:0007669"/>
    <property type="project" value="TreeGrafter"/>
</dbReference>
<keyword evidence="2 4" id="KW-0677">Repeat</keyword>
<evidence type="ECO:0000256" key="3">
    <source>
        <dbReference type="ARBA" id="ARBA00023216"/>
    </source>
</evidence>
<name>A0A0G2E9D2_9PEZI</name>
<dbReference type="GO" id="GO:0001786">
    <property type="term" value="F:phosphatidylserine binding"/>
    <property type="evidence" value="ECO:0007669"/>
    <property type="project" value="TreeGrafter"/>
</dbReference>
<keyword evidence="3 4" id="KW-0041">Annexin</keyword>
<dbReference type="PRINTS" id="PR00196">
    <property type="entry name" value="ANNEXIN"/>
</dbReference>
<dbReference type="AlphaFoldDB" id="A0A0G2E9D2"/>
<dbReference type="Proteomes" id="UP001430584">
    <property type="component" value="Unassembled WGS sequence"/>
</dbReference>
<dbReference type="GO" id="GO:0005634">
    <property type="term" value="C:nucleus"/>
    <property type="evidence" value="ECO:0007669"/>
    <property type="project" value="TreeGrafter"/>
</dbReference>
<accession>A0A0G2E9D2</accession>
<dbReference type="EMBL" id="JAJVCZ030000007">
    <property type="protein sequence ID" value="KAL0258233.1"/>
    <property type="molecule type" value="Genomic_DNA"/>
</dbReference>
<comment type="similarity">
    <text evidence="1 4">Belongs to the annexin family.</text>
</comment>
<dbReference type="PANTHER" id="PTHR10502">
    <property type="entry name" value="ANNEXIN"/>
    <property type="match status" value="1"/>
</dbReference>
<feature type="region of interest" description="Disordered" evidence="5">
    <location>
        <begin position="1"/>
        <end position="112"/>
    </location>
</feature>
<gene>
    <name evidence="6" type="ORF">SLS55_007406</name>
    <name evidence="7" type="ORF">UCDDS831_g05266</name>
</gene>
<dbReference type="GO" id="GO:0005509">
    <property type="term" value="F:calcium ion binding"/>
    <property type="evidence" value="ECO:0007669"/>
    <property type="project" value="InterPro"/>
</dbReference>
<dbReference type="InterPro" id="IPR001464">
    <property type="entry name" value="Annexin"/>
</dbReference>
<evidence type="ECO:0000256" key="1">
    <source>
        <dbReference type="ARBA" id="ARBA00007831"/>
    </source>
</evidence>
<evidence type="ECO:0000313" key="6">
    <source>
        <dbReference type="EMBL" id="KAL0258233.1"/>
    </source>
</evidence>
<evidence type="ECO:0000256" key="5">
    <source>
        <dbReference type="SAM" id="MobiDB-lite"/>
    </source>
</evidence>
<reference evidence="6 9" key="3">
    <citation type="submission" date="2024-02" db="EMBL/GenBank/DDBJ databases">
        <title>De novo assembly and annotation of 12 fungi associated with fruit tree decline syndrome in Ontario, Canada.</title>
        <authorList>
            <person name="Sulman M."/>
            <person name="Ellouze W."/>
            <person name="Ilyukhin E."/>
        </authorList>
    </citation>
    <scope>NUCLEOTIDE SEQUENCE [LARGE SCALE GENOMIC DNA]</scope>
    <source>
        <strain evidence="6 9">FDS-637</strain>
    </source>
</reference>
<evidence type="ECO:0000256" key="2">
    <source>
        <dbReference type="ARBA" id="ARBA00022737"/>
    </source>
</evidence>
<evidence type="ECO:0000313" key="7">
    <source>
        <dbReference type="EMBL" id="KKY19607.1"/>
    </source>
</evidence>
<keyword evidence="4" id="KW-0106">Calcium</keyword>
<proteinExistence type="inferred from homology"/>
<feature type="compositionally biased region" description="Pro residues" evidence="5">
    <location>
        <begin position="15"/>
        <end position="32"/>
    </location>
</feature>
<dbReference type="FunFam" id="1.10.220.10:FF:000005">
    <property type="entry name" value="Annexin"/>
    <property type="match status" value="1"/>
</dbReference>
<dbReference type="InterPro" id="IPR037104">
    <property type="entry name" value="Annexin_sf"/>
</dbReference>
<dbReference type="PANTHER" id="PTHR10502:SF102">
    <property type="entry name" value="ANNEXIN B11"/>
    <property type="match status" value="1"/>
</dbReference>
<dbReference type="EMBL" id="LAQI01000111">
    <property type="protein sequence ID" value="KKY19607.1"/>
    <property type="molecule type" value="Genomic_DNA"/>
</dbReference>
<organism evidence="7 8">
    <name type="scientific">Diplodia seriata</name>
    <dbReference type="NCBI Taxonomy" id="420778"/>
    <lineage>
        <taxon>Eukaryota</taxon>
        <taxon>Fungi</taxon>
        <taxon>Dikarya</taxon>
        <taxon>Ascomycota</taxon>
        <taxon>Pezizomycotina</taxon>
        <taxon>Dothideomycetes</taxon>
        <taxon>Dothideomycetes incertae sedis</taxon>
        <taxon>Botryosphaeriales</taxon>
        <taxon>Botryosphaeriaceae</taxon>
        <taxon>Diplodia</taxon>
    </lineage>
</organism>
<dbReference type="GO" id="GO:0005737">
    <property type="term" value="C:cytoplasm"/>
    <property type="evidence" value="ECO:0007669"/>
    <property type="project" value="TreeGrafter"/>
</dbReference>
<sequence>MSHHQYPPQGGYPPQGYPPPQQYGAPGYPPPQQQYGAPQGYPPPQQQFSPPPGQYPPQQHGYGAPPPGQYGAPPPGPPPGQYGAPPPGQYGAPPVQAYGGGPPAPPSLGYSSQMPFVDTSMEAEALRKAMKGFGTDEKAVIRVLSKLDPVQMFSVRNTYNQRFMRDLLRDLEKETSGDFREALLACARGPLQQDAHTLFHAMRGVGTKESDLNDVLCGRTNADVHAIRAEYRKMFNKDLEADLRGDLSAGTETLFVMLAAGTRHEESTPIIPQNIEQATTELQNAMGTGPVGLNKNAVHACQVLSQRSDGELRAIADTYQRRYHQSLTKAIDSKFSGHMKDALHLTLTRALNKPMAEAELLEDSMSGVGTHDRHLIDRVVRVHWDRGFKEAVKQAYRAKYGKDLRKRIEGETRGDYERMLVAMIE</sequence>
<dbReference type="GO" id="GO:0012506">
    <property type="term" value="C:vesicle membrane"/>
    <property type="evidence" value="ECO:0007669"/>
    <property type="project" value="TreeGrafter"/>
</dbReference>
<protein>
    <recommendedName>
        <fullName evidence="4">Annexin</fullName>
    </recommendedName>
</protein>
<keyword evidence="4" id="KW-0111">Calcium/phospholipid-binding</keyword>
<dbReference type="Pfam" id="PF00191">
    <property type="entry name" value="Annexin"/>
    <property type="match status" value="4"/>
</dbReference>
<reference evidence="7 8" key="2">
    <citation type="submission" date="2015-05" db="EMBL/GenBank/DDBJ databases">
        <title>Distinctive expansion of gene families associated with plant cell wall degradation and secondary metabolism in the genomes of grapevine trunk pathogens.</title>
        <authorList>
            <person name="Lawrence D.P."/>
            <person name="Travadon R."/>
            <person name="Rolshausen P.E."/>
            <person name="Baumgartner K."/>
        </authorList>
    </citation>
    <scope>NUCLEOTIDE SEQUENCE [LARGE SCALE GENOMIC DNA]</scope>
    <source>
        <strain evidence="7">DS831</strain>
    </source>
</reference>
<dbReference type="PROSITE" id="PS00223">
    <property type="entry name" value="ANNEXIN_1"/>
    <property type="match status" value="1"/>
</dbReference>
<dbReference type="PRINTS" id="PR01813">
    <property type="entry name" value="ANNEXINFUNGI"/>
</dbReference>
<comment type="domain">
    <text evidence="4">A pair of annexin repeats may form one binding site for calcium and phospholipid.</text>
</comment>
<dbReference type="GO" id="GO:0005544">
    <property type="term" value="F:calcium-dependent phospholipid binding"/>
    <property type="evidence" value="ECO:0007669"/>
    <property type="project" value="UniProtKB-KW"/>
</dbReference>
<dbReference type="Proteomes" id="UP000034182">
    <property type="component" value="Unassembled WGS sequence"/>
</dbReference>
<feature type="compositionally biased region" description="Pro residues" evidence="5">
    <location>
        <begin position="64"/>
        <end position="88"/>
    </location>
</feature>
<evidence type="ECO:0000313" key="9">
    <source>
        <dbReference type="Proteomes" id="UP001430584"/>
    </source>
</evidence>
<dbReference type="PROSITE" id="PS51897">
    <property type="entry name" value="ANNEXIN_2"/>
    <property type="match status" value="3"/>
</dbReference>